<dbReference type="GO" id="GO:0045087">
    <property type="term" value="P:innate immune response"/>
    <property type="evidence" value="ECO:0000318"/>
    <property type="project" value="GO_Central"/>
</dbReference>
<evidence type="ECO:0000313" key="3">
    <source>
        <dbReference type="EMBL" id="KYB27106.1"/>
    </source>
</evidence>
<dbReference type="GO" id="GO:0005615">
    <property type="term" value="C:extracellular space"/>
    <property type="evidence" value="ECO:0000318"/>
    <property type="project" value="GO_Central"/>
</dbReference>
<dbReference type="Gene3D" id="2.40.10.10">
    <property type="entry name" value="Trypsin-like serine proteases"/>
    <property type="match status" value="1"/>
</dbReference>
<reference evidence="3 4" key="1">
    <citation type="journal article" date="2008" name="Nature">
        <title>The genome of the model beetle and pest Tribolium castaneum.</title>
        <authorList>
            <consortium name="Tribolium Genome Sequencing Consortium"/>
            <person name="Richards S."/>
            <person name="Gibbs R.A."/>
            <person name="Weinstock G.M."/>
            <person name="Brown S.J."/>
            <person name="Denell R."/>
            <person name="Beeman R.W."/>
            <person name="Gibbs R."/>
            <person name="Beeman R.W."/>
            <person name="Brown S.J."/>
            <person name="Bucher G."/>
            <person name="Friedrich M."/>
            <person name="Grimmelikhuijzen C.J."/>
            <person name="Klingler M."/>
            <person name="Lorenzen M."/>
            <person name="Richards S."/>
            <person name="Roth S."/>
            <person name="Schroder R."/>
            <person name="Tautz D."/>
            <person name="Zdobnov E.M."/>
            <person name="Muzny D."/>
            <person name="Gibbs R.A."/>
            <person name="Weinstock G.M."/>
            <person name="Attaway T."/>
            <person name="Bell S."/>
            <person name="Buhay C.J."/>
            <person name="Chandrabose M.N."/>
            <person name="Chavez D."/>
            <person name="Clerk-Blankenburg K.P."/>
            <person name="Cree A."/>
            <person name="Dao M."/>
            <person name="Davis C."/>
            <person name="Chacko J."/>
            <person name="Dinh H."/>
            <person name="Dugan-Rocha S."/>
            <person name="Fowler G."/>
            <person name="Garner T.T."/>
            <person name="Garnes J."/>
            <person name="Gnirke A."/>
            <person name="Hawes A."/>
            <person name="Hernandez J."/>
            <person name="Hines S."/>
            <person name="Holder M."/>
            <person name="Hume J."/>
            <person name="Jhangiani S.N."/>
            <person name="Joshi V."/>
            <person name="Khan Z.M."/>
            <person name="Jackson L."/>
            <person name="Kovar C."/>
            <person name="Kowis A."/>
            <person name="Lee S."/>
            <person name="Lewis L.R."/>
            <person name="Margolis J."/>
            <person name="Morgan M."/>
            <person name="Nazareth L.V."/>
            <person name="Nguyen N."/>
            <person name="Okwuonu G."/>
            <person name="Parker D."/>
            <person name="Richards S."/>
            <person name="Ruiz S.J."/>
            <person name="Santibanez J."/>
            <person name="Savard J."/>
            <person name="Scherer S.E."/>
            <person name="Schneider B."/>
            <person name="Sodergren E."/>
            <person name="Tautz D."/>
            <person name="Vattahil S."/>
            <person name="Villasana D."/>
            <person name="White C.S."/>
            <person name="Wright R."/>
            <person name="Park Y."/>
            <person name="Beeman R.W."/>
            <person name="Lord J."/>
            <person name="Oppert B."/>
            <person name="Lorenzen M."/>
            <person name="Brown S."/>
            <person name="Wang L."/>
            <person name="Savard J."/>
            <person name="Tautz D."/>
            <person name="Richards S."/>
            <person name="Weinstock G."/>
            <person name="Gibbs R.A."/>
            <person name="Liu Y."/>
            <person name="Worley K."/>
            <person name="Weinstock G."/>
            <person name="Elsik C.G."/>
            <person name="Reese J.T."/>
            <person name="Elhaik E."/>
            <person name="Landan G."/>
            <person name="Graur D."/>
            <person name="Arensburger P."/>
            <person name="Atkinson P."/>
            <person name="Beeman R.W."/>
            <person name="Beidler J."/>
            <person name="Brown S.J."/>
            <person name="Demuth J.P."/>
            <person name="Drury D.W."/>
            <person name="Du Y.Z."/>
            <person name="Fujiwara H."/>
            <person name="Lorenzen M."/>
            <person name="Maselli V."/>
            <person name="Osanai M."/>
            <person name="Park Y."/>
            <person name="Robertson H.M."/>
            <person name="Tu Z."/>
            <person name="Wang J.J."/>
            <person name="Wang S."/>
            <person name="Richards S."/>
            <person name="Song H."/>
            <person name="Zhang L."/>
            <person name="Sodergren E."/>
            <person name="Werner D."/>
            <person name="Stanke M."/>
            <person name="Morgenstern B."/>
            <person name="Solovyev V."/>
            <person name="Kosarev P."/>
            <person name="Brown G."/>
            <person name="Chen H.C."/>
            <person name="Ermolaeva O."/>
            <person name="Hlavina W."/>
            <person name="Kapustin Y."/>
            <person name="Kiryutin B."/>
            <person name="Kitts P."/>
            <person name="Maglott D."/>
            <person name="Pruitt K."/>
            <person name="Sapojnikov V."/>
            <person name="Souvorov A."/>
            <person name="Mackey A.J."/>
            <person name="Waterhouse R.M."/>
            <person name="Wyder S."/>
            <person name="Zdobnov E.M."/>
            <person name="Zdobnov E.M."/>
            <person name="Wyder S."/>
            <person name="Kriventseva E.V."/>
            <person name="Kadowaki T."/>
            <person name="Bork P."/>
            <person name="Aranda M."/>
            <person name="Bao R."/>
            <person name="Beermann A."/>
            <person name="Berns N."/>
            <person name="Bolognesi R."/>
            <person name="Bonneton F."/>
            <person name="Bopp D."/>
            <person name="Brown S.J."/>
            <person name="Bucher G."/>
            <person name="Butts T."/>
            <person name="Chaumot A."/>
            <person name="Denell R.E."/>
            <person name="Ferrier D.E."/>
            <person name="Friedrich M."/>
            <person name="Gordon C.M."/>
            <person name="Jindra M."/>
            <person name="Klingler M."/>
            <person name="Lan Q."/>
            <person name="Lattorff H.M."/>
            <person name="Laudet V."/>
            <person name="von Levetsow C."/>
            <person name="Liu Z."/>
            <person name="Lutz R."/>
            <person name="Lynch J.A."/>
            <person name="da Fonseca R.N."/>
            <person name="Posnien N."/>
            <person name="Reuter R."/>
            <person name="Roth S."/>
            <person name="Savard J."/>
            <person name="Schinko J.B."/>
            <person name="Schmitt C."/>
            <person name="Schoppmeier M."/>
            <person name="Schroder R."/>
            <person name="Shippy T.D."/>
            <person name="Simonnet F."/>
            <person name="Marques-Souza H."/>
            <person name="Tautz D."/>
            <person name="Tomoyasu Y."/>
            <person name="Trauner J."/>
            <person name="Van der Zee M."/>
            <person name="Vervoort M."/>
            <person name="Wittkopp N."/>
            <person name="Wimmer E.A."/>
            <person name="Yang X."/>
            <person name="Jones A.K."/>
            <person name="Sattelle D.B."/>
            <person name="Ebert P.R."/>
            <person name="Nelson D."/>
            <person name="Scott J.G."/>
            <person name="Beeman R.W."/>
            <person name="Muthukrishnan S."/>
            <person name="Kramer K.J."/>
            <person name="Arakane Y."/>
            <person name="Beeman R.W."/>
            <person name="Zhu Q."/>
            <person name="Hogenkamp D."/>
            <person name="Dixit R."/>
            <person name="Oppert B."/>
            <person name="Jiang H."/>
            <person name="Zou Z."/>
            <person name="Marshall J."/>
            <person name="Elpidina E."/>
            <person name="Vinokurov K."/>
            <person name="Oppert C."/>
            <person name="Zou Z."/>
            <person name="Evans J."/>
            <person name="Lu Z."/>
            <person name="Zhao P."/>
            <person name="Sumathipala N."/>
            <person name="Altincicek B."/>
            <person name="Vilcinskas A."/>
            <person name="Williams M."/>
            <person name="Hultmark D."/>
            <person name="Hetru C."/>
            <person name="Jiang H."/>
            <person name="Grimmelikhuijzen C.J."/>
            <person name="Hauser F."/>
            <person name="Cazzamali G."/>
            <person name="Williamson M."/>
            <person name="Park Y."/>
            <person name="Li B."/>
            <person name="Tanaka Y."/>
            <person name="Predel R."/>
            <person name="Neupert S."/>
            <person name="Schachtner J."/>
            <person name="Verleyen P."/>
            <person name="Raible F."/>
            <person name="Bork P."/>
            <person name="Friedrich M."/>
            <person name="Walden K.K."/>
            <person name="Robertson H.M."/>
            <person name="Angeli S."/>
            <person name="Foret S."/>
            <person name="Bucher G."/>
            <person name="Schuetz S."/>
            <person name="Maleszka R."/>
            <person name="Wimmer E.A."/>
            <person name="Beeman R.W."/>
            <person name="Lorenzen M."/>
            <person name="Tomoyasu Y."/>
            <person name="Miller S.C."/>
            <person name="Grossmann D."/>
            <person name="Bucher G."/>
        </authorList>
    </citation>
    <scope>NUCLEOTIDE SEQUENCE [LARGE SCALE GENOMIC DNA]</scope>
    <source>
        <strain evidence="3 4">Georgia GA2</strain>
    </source>
</reference>
<name>A0A139WGT0_TRICA</name>
<dbReference type="InterPro" id="IPR001254">
    <property type="entry name" value="Trypsin_dom"/>
</dbReference>
<dbReference type="InterPro" id="IPR009003">
    <property type="entry name" value="Peptidase_S1_PA"/>
</dbReference>
<dbReference type="PANTHER" id="PTHR24260:SF136">
    <property type="entry name" value="GH08193P-RELATED"/>
    <property type="match status" value="1"/>
</dbReference>
<feature type="signal peptide" evidence="1">
    <location>
        <begin position="1"/>
        <end position="18"/>
    </location>
</feature>
<dbReference type="SMART" id="SM00020">
    <property type="entry name" value="Tryp_SPc"/>
    <property type="match status" value="1"/>
</dbReference>
<dbReference type="Proteomes" id="UP000007266">
    <property type="component" value="Linkage group 6"/>
</dbReference>
<dbReference type="KEGG" id="tca:103313322"/>
<dbReference type="PANTHER" id="PTHR24260">
    <property type="match status" value="1"/>
</dbReference>
<dbReference type="Pfam" id="PF00089">
    <property type="entry name" value="Trypsin"/>
    <property type="match status" value="1"/>
</dbReference>
<dbReference type="STRING" id="7070.A0A139WGT0"/>
<dbReference type="PROSITE" id="PS50240">
    <property type="entry name" value="TRYPSIN_DOM"/>
    <property type="match status" value="1"/>
</dbReference>
<gene>
    <name evidence="3" type="primary">AUGUSTUS-3.0.2_33306</name>
    <name evidence="3" type="ORF">TcasGA2_TC033306</name>
</gene>
<dbReference type="InterPro" id="IPR051333">
    <property type="entry name" value="CLIP_Serine_Protease"/>
</dbReference>
<keyword evidence="4" id="KW-1185">Reference proteome</keyword>
<evidence type="ECO:0000313" key="4">
    <source>
        <dbReference type="Proteomes" id="UP000007266"/>
    </source>
</evidence>
<dbReference type="GO" id="GO:0004252">
    <property type="term" value="F:serine-type endopeptidase activity"/>
    <property type="evidence" value="ECO:0007669"/>
    <property type="project" value="InterPro"/>
</dbReference>
<dbReference type="SUPFAM" id="SSF50494">
    <property type="entry name" value="Trypsin-like serine proteases"/>
    <property type="match status" value="1"/>
</dbReference>
<dbReference type="GO" id="GO:0006508">
    <property type="term" value="P:proteolysis"/>
    <property type="evidence" value="ECO:0007669"/>
    <property type="project" value="InterPro"/>
</dbReference>
<feature type="domain" description="Peptidase S1" evidence="2">
    <location>
        <begin position="19"/>
        <end position="264"/>
    </location>
</feature>
<feature type="chain" id="PRO_5007299965" evidence="1">
    <location>
        <begin position="19"/>
        <end position="281"/>
    </location>
</feature>
<proteinExistence type="predicted"/>
<keyword evidence="1" id="KW-0732">Signal</keyword>
<evidence type="ECO:0000256" key="1">
    <source>
        <dbReference type="SAM" id="SignalP"/>
    </source>
</evidence>
<accession>A0A139WGT0</accession>
<dbReference type="AlphaFoldDB" id="A0A139WGT0"/>
<dbReference type="OrthoDB" id="7840639at2759"/>
<sequence>MVALTACLFFLFATEAMSMLNGAPKPTYKNDILAIKHIKDSVVLKSCIGVEISTFWVLSSALCLHSNISDKVVVEARVNEEKVLRYTNTEVKIHPDYDKMSGNNDIGVLHIKGGKHIEGMGQHLILPFAHFPKMNGSISAWNLKSGGYSQIVESLEAGHLKVNIYLMTDCKLQFPQLDAQAHLHGDYQICTFPMVEGSDLCEPDSGAPLYSYHKFSNRWGLIGIYNDIMAATTGRTHQCNQEHRHPLIFTQIFHYFGWISNVTKIPYEVLKGTNAINKDYK</sequence>
<dbReference type="InterPro" id="IPR043504">
    <property type="entry name" value="Peptidase_S1_PA_chymotrypsin"/>
</dbReference>
<reference evidence="3 4" key="2">
    <citation type="journal article" date="2010" name="Nucleic Acids Res.">
        <title>BeetleBase in 2010: revisions to provide comprehensive genomic information for Tribolium castaneum.</title>
        <authorList>
            <person name="Kim H.S."/>
            <person name="Murphy T."/>
            <person name="Xia J."/>
            <person name="Caragea D."/>
            <person name="Park Y."/>
            <person name="Beeman R.W."/>
            <person name="Lorenzen M.D."/>
            <person name="Butcher S."/>
            <person name="Manak J.R."/>
            <person name="Brown S.J."/>
        </authorList>
    </citation>
    <scope>NUCLEOTIDE SEQUENCE [LARGE SCALE GENOMIC DNA]</scope>
    <source>
        <strain evidence="3 4">Georgia GA2</strain>
    </source>
</reference>
<dbReference type="InParanoid" id="A0A139WGT0"/>
<protein>
    <submittedName>
        <fullName evidence="3">Enteropeptidase-like Protein</fullName>
    </submittedName>
</protein>
<dbReference type="EMBL" id="KQ971344">
    <property type="protein sequence ID" value="KYB27106.1"/>
    <property type="molecule type" value="Genomic_DNA"/>
</dbReference>
<organism evidence="3 4">
    <name type="scientific">Tribolium castaneum</name>
    <name type="common">Red flour beetle</name>
    <dbReference type="NCBI Taxonomy" id="7070"/>
    <lineage>
        <taxon>Eukaryota</taxon>
        <taxon>Metazoa</taxon>
        <taxon>Ecdysozoa</taxon>
        <taxon>Arthropoda</taxon>
        <taxon>Hexapoda</taxon>
        <taxon>Insecta</taxon>
        <taxon>Pterygota</taxon>
        <taxon>Neoptera</taxon>
        <taxon>Endopterygota</taxon>
        <taxon>Coleoptera</taxon>
        <taxon>Polyphaga</taxon>
        <taxon>Cucujiformia</taxon>
        <taxon>Tenebrionidae</taxon>
        <taxon>Tenebrionidae incertae sedis</taxon>
        <taxon>Tribolium</taxon>
    </lineage>
</organism>
<evidence type="ECO:0000259" key="2">
    <source>
        <dbReference type="PROSITE" id="PS50240"/>
    </source>
</evidence>